<dbReference type="InterPro" id="IPR006448">
    <property type="entry name" value="Phage_term_ssu_P27"/>
</dbReference>
<accession>A0A1H3SBQ3</accession>
<gene>
    <name evidence="1" type="ORF">SAMN05444412_11138</name>
</gene>
<evidence type="ECO:0000313" key="2">
    <source>
        <dbReference type="Proteomes" id="UP000199663"/>
    </source>
</evidence>
<dbReference type="RefSeq" id="WP_019598744.1">
    <property type="nucleotide sequence ID" value="NZ_FNQC01000011.1"/>
</dbReference>
<dbReference type="NCBIfam" id="TIGR01558">
    <property type="entry name" value="sm_term_P27"/>
    <property type="match status" value="1"/>
</dbReference>
<protein>
    <submittedName>
        <fullName evidence="1">Phage terminase, small subunit, putative, P27 family</fullName>
    </submittedName>
</protein>
<sequence>MGRNRLSDEIKKQRGTLEKSRINKNQPLIPKIFDLQSIKIPTHLNKYSKVFFKKYAELLIENNVITISDLESLEVLSSEYGKYIEAQHEIKKSGLIQDITNTKGFTYSVQSPWIQIANNAHKNYITMLAKFGLSPSDRSKIVTIKPKDSVDPLSEFFNDN</sequence>
<name>A0A1H3SBQ3_9BACT</name>
<organism evidence="1 2">
    <name type="scientific">Rhodonellum ikkaensis</name>
    <dbReference type="NCBI Taxonomy" id="336829"/>
    <lineage>
        <taxon>Bacteria</taxon>
        <taxon>Pseudomonadati</taxon>
        <taxon>Bacteroidota</taxon>
        <taxon>Cytophagia</taxon>
        <taxon>Cytophagales</taxon>
        <taxon>Cytophagaceae</taxon>
        <taxon>Rhodonellum</taxon>
    </lineage>
</organism>
<evidence type="ECO:0000313" key="1">
    <source>
        <dbReference type="EMBL" id="SDZ35344.1"/>
    </source>
</evidence>
<comment type="caution">
    <text evidence="1">The sequence shown here is derived from an EMBL/GenBank/DDBJ whole genome shotgun (WGS) entry which is preliminary data.</text>
</comment>
<dbReference type="EMBL" id="FNQC01000011">
    <property type="protein sequence ID" value="SDZ35344.1"/>
    <property type="molecule type" value="Genomic_DNA"/>
</dbReference>
<dbReference type="Proteomes" id="UP000199663">
    <property type="component" value="Unassembled WGS sequence"/>
</dbReference>
<dbReference type="Pfam" id="PF05119">
    <property type="entry name" value="Terminase_4"/>
    <property type="match status" value="1"/>
</dbReference>
<keyword evidence="2" id="KW-1185">Reference proteome</keyword>
<proteinExistence type="predicted"/>
<reference evidence="1 2" key="1">
    <citation type="submission" date="2016-10" db="EMBL/GenBank/DDBJ databases">
        <authorList>
            <person name="Varghese N."/>
            <person name="Submissions S."/>
        </authorList>
    </citation>
    <scope>NUCLEOTIDE SEQUENCE [LARGE SCALE GENOMIC DNA]</scope>
    <source>
        <strain evidence="1 2">DSM 17997</strain>
    </source>
</reference>